<reference evidence="2 3" key="1">
    <citation type="submission" date="2018-03" db="EMBL/GenBank/DDBJ databases">
        <title>Arenimonas caeni sp. nov., isolated from activated sludge.</title>
        <authorList>
            <person name="Liu H."/>
        </authorList>
    </citation>
    <scope>NUCLEOTIDE SEQUENCE [LARGE SCALE GENOMIC DNA]</scope>
    <source>
        <strain evidence="3">z29</strain>
    </source>
</reference>
<dbReference type="PROSITE" id="PS51257">
    <property type="entry name" value="PROKAR_LIPOPROTEIN"/>
    <property type="match status" value="1"/>
</dbReference>
<gene>
    <name evidence="2" type="ORF">C6N40_07050</name>
</gene>
<evidence type="ECO:0008006" key="4">
    <source>
        <dbReference type="Google" id="ProtNLM"/>
    </source>
</evidence>
<evidence type="ECO:0000256" key="1">
    <source>
        <dbReference type="SAM" id="SignalP"/>
    </source>
</evidence>
<dbReference type="Proteomes" id="UP000241736">
    <property type="component" value="Unassembled WGS sequence"/>
</dbReference>
<evidence type="ECO:0000313" key="2">
    <source>
        <dbReference type="EMBL" id="PRH82538.1"/>
    </source>
</evidence>
<organism evidence="2 3">
    <name type="scientific">Arenimonas caeni</name>
    <dbReference type="NCBI Taxonomy" id="2058085"/>
    <lineage>
        <taxon>Bacteria</taxon>
        <taxon>Pseudomonadati</taxon>
        <taxon>Pseudomonadota</taxon>
        <taxon>Gammaproteobacteria</taxon>
        <taxon>Lysobacterales</taxon>
        <taxon>Lysobacteraceae</taxon>
        <taxon>Arenimonas</taxon>
    </lineage>
</organism>
<dbReference type="OrthoDB" id="9798438at2"/>
<sequence>MRETRHGVACATALLAAVLAACSSAPLPAPPEGVNWVEDAGLSEMSGLVASARDPGVLWSINDSGSLPRLYRLDEQGRALGRVWVNAWWRDTESLAIWREGDTHWLLVGDVGDNRGVRDEVVVHALAEPARGDTRAQVAWTLRFRYPDGPRDAEGIAVDVANGDLLVLSKRDKPARLYRVPLSARDAEETVVAEYLGSPAAGAIEGDATGLDLDASGRQLMVLSYGGLYLWLRTPGEPWASVLARPPQVVPMPRLRKAEALALSATPGRALVGAERLPTPLWSSRYAPGDAAAGKP</sequence>
<proteinExistence type="predicted"/>
<dbReference type="SUPFAM" id="SSF101898">
    <property type="entry name" value="NHL repeat"/>
    <property type="match status" value="1"/>
</dbReference>
<dbReference type="RefSeq" id="WP_106990311.1">
    <property type="nucleotide sequence ID" value="NZ_KZ679088.1"/>
</dbReference>
<keyword evidence="3" id="KW-1185">Reference proteome</keyword>
<dbReference type="AlphaFoldDB" id="A0A2P6M9B0"/>
<accession>A0A2P6M9B0</accession>
<protein>
    <recommendedName>
        <fullName evidence="4">Lipoprotein</fullName>
    </recommendedName>
</protein>
<evidence type="ECO:0000313" key="3">
    <source>
        <dbReference type="Proteomes" id="UP000241736"/>
    </source>
</evidence>
<name>A0A2P6M9B0_9GAMM</name>
<feature type="signal peptide" evidence="1">
    <location>
        <begin position="1"/>
        <end position="29"/>
    </location>
</feature>
<keyword evidence="1" id="KW-0732">Signal</keyword>
<feature type="chain" id="PRO_5015187627" description="Lipoprotein" evidence="1">
    <location>
        <begin position="30"/>
        <end position="296"/>
    </location>
</feature>
<dbReference type="EMBL" id="PVLF01000007">
    <property type="protein sequence ID" value="PRH82538.1"/>
    <property type="molecule type" value="Genomic_DNA"/>
</dbReference>
<comment type="caution">
    <text evidence="2">The sequence shown here is derived from an EMBL/GenBank/DDBJ whole genome shotgun (WGS) entry which is preliminary data.</text>
</comment>